<proteinExistence type="predicted"/>
<evidence type="ECO:0000259" key="2">
    <source>
        <dbReference type="Pfam" id="PF14111"/>
    </source>
</evidence>
<evidence type="ECO:0000256" key="1">
    <source>
        <dbReference type="SAM" id="MobiDB-lite"/>
    </source>
</evidence>
<evidence type="ECO:0000313" key="4">
    <source>
        <dbReference type="Proteomes" id="UP001642360"/>
    </source>
</evidence>
<reference evidence="3 4" key="1">
    <citation type="submission" date="2024-02" db="EMBL/GenBank/DDBJ databases">
        <authorList>
            <person name="Vignale AGUSTIN F."/>
            <person name="Sosa J E."/>
            <person name="Modenutti C."/>
        </authorList>
    </citation>
    <scope>NUCLEOTIDE SEQUENCE [LARGE SCALE GENOMIC DNA]</scope>
</reference>
<feature type="region of interest" description="Disordered" evidence="1">
    <location>
        <begin position="369"/>
        <end position="390"/>
    </location>
</feature>
<sequence>MEEGLLNKLQSFSLTEEEDVAIDFNTEDIAEDLEECVLSVYVKILSEKYVNTVALKNTMSGVWGCKDLGVMRISSNIFQFFLKEEREIYKILFQGPWCFDNSLIISYRWFKGIGVKSVPFDLVQFWVHVNGLPRELPFRCGIKLRDRMGDTHFALFQYERLPYMCYHCNKVGYTMKQCTGLNATLEKEEGKGYQYDNWLNATVTKSKLVLRHWTDSGSSKIVPVASTSILDLGLDHGQFQGDSRHNGGPEIRDCNQRISTINERILGEASMVSELYEVGLTSEYPTTVHMEHLESVVNTDSFTKDSKDPIPREDISFSGEKSLSSELHIGTVRALKLVSKGKGKGTWSRKAKTSTLAENWEIQEVKVGGKRQREDLGWPTNSGKGNASCKKAQVLQSTSLNSSLSAETVD</sequence>
<organism evidence="3 4">
    <name type="scientific">Ilex paraguariensis</name>
    <name type="common">yerba mate</name>
    <dbReference type="NCBI Taxonomy" id="185542"/>
    <lineage>
        <taxon>Eukaryota</taxon>
        <taxon>Viridiplantae</taxon>
        <taxon>Streptophyta</taxon>
        <taxon>Embryophyta</taxon>
        <taxon>Tracheophyta</taxon>
        <taxon>Spermatophyta</taxon>
        <taxon>Magnoliopsida</taxon>
        <taxon>eudicotyledons</taxon>
        <taxon>Gunneridae</taxon>
        <taxon>Pentapetalae</taxon>
        <taxon>asterids</taxon>
        <taxon>campanulids</taxon>
        <taxon>Aquifoliales</taxon>
        <taxon>Aquifoliaceae</taxon>
        <taxon>Ilex</taxon>
    </lineage>
</organism>
<comment type="caution">
    <text evidence="3">The sequence shown here is derived from an EMBL/GenBank/DDBJ whole genome shotgun (WGS) entry which is preliminary data.</text>
</comment>
<dbReference type="AlphaFoldDB" id="A0ABC8R3X3"/>
<gene>
    <name evidence="3" type="ORF">ILEXP_LOCUS6826</name>
</gene>
<dbReference type="InterPro" id="IPR040256">
    <property type="entry name" value="At4g02000-like"/>
</dbReference>
<dbReference type="InterPro" id="IPR025558">
    <property type="entry name" value="DUF4283"/>
</dbReference>
<name>A0ABC8R3X3_9AQUA</name>
<dbReference type="Pfam" id="PF14111">
    <property type="entry name" value="DUF4283"/>
    <property type="match status" value="1"/>
</dbReference>
<dbReference type="PANTHER" id="PTHR31286">
    <property type="entry name" value="GLYCINE-RICH CELL WALL STRUCTURAL PROTEIN 1.8-LIKE"/>
    <property type="match status" value="1"/>
</dbReference>
<protein>
    <recommendedName>
        <fullName evidence="2">DUF4283 domain-containing protein</fullName>
    </recommendedName>
</protein>
<evidence type="ECO:0000313" key="3">
    <source>
        <dbReference type="EMBL" id="CAK9139435.1"/>
    </source>
</evidence>
<dbReference type="PANTHER" id="PTHR31286:SF178">
    <property type="entry name" value="DUF4283 DOMAIN-CONTAINING PROTEIN"/>
    <property type="match status" value="1"/>
</dbReference>
<accession>A0ABC8R3X3</accession>
<dbReference type="EMBL" id="CAUOFW020000961">
    <property type="protein sequence ID" value="CAK9139435.1"/>
    <property type="molecule type" value="Genomic_DNA"/>
</dbReference>
<feature type="domain" description="DUF4283" evidence="2">
    <location>
        <begin position="34"/>
        <end position="112"/>
    </location>
</feature>
<dbReference type="Proteomes" id="UP001642360">
    <property type="component" value="Unassembled WGS sequence"/>
</dbReference>
<keyword evidence="4" id="KW-1185">Reference proteome</keyword>